<dbReference type="GO" id="GO:0005524">
    <property type="term" value="F:ATP binding"/>
    <property type="evidence" value="ECO:0007669"/>
    <property type="project" value="UniProtKB-KW"/>
</dbReference>
<reference evidence="8 9" key="1">
    <citation type="submission" date="2019-03" db="EMBL/GenBank/DDBJ databases">
        <title>Genomic Encyclopedia of Type Strains, Phase IV (KMG-IV): sequencing the most valuable type-strain genomes for metagenomic binning, comparative biology and taxonomic classification.</title>
        <authorList>
            <person name="Goeker M."/>
        </authorList>
    </citation>
    <scope>NUCLEOTIDE SEQUENCE [LARGE SCALE GENOMIC DNA]</scope>
    <source>
        <strain evidence="8 9">DSM 102940</strain>
    </source>
</reference>
<keyword evidence="2" id="KW-0436">Ligase</keyword>
<dbReference type="InterPro" id="IPR036695">
    <property type="entry name" value="Arg-tRNA-synth_N_sf"/>
</dbReference>
<protein>
    <recommendedName>
        <fullName evidence="1">arginine--tRNA ligase</fullName>
        <ecNumber evidence="1">6.1.1.19</ecNumber>
    </recommendedName>
</protein>
<proteinExistence type="predicted"/>
<dbReference type="Pfam" id="PF05746">
    <property type="entry name" value="DALR_1"/>
    <property type="match status" value="1"/>
</dbReference>
<keyword evidence="4" id="KW-0067">ATP-binding</keyword>
<dbReference type="InterPro" id="IPR008909">
    <property type="entry name" value="DALR_anticod-bd"/>
</dbReference>
<evidence type="ECO:0000256" key="2">
    <source>
        <dbReference type="ARBA" id="ARBA00022598"/>
    </source>
</evidence>
<evidence type="ECO:0000259" key="7">
    <source>
        <dbReference type="SMART" id="SM01016"/>
    </source>
</evidence>
<dbReference type="SUPFAM" id="SSF55190">
    <property type="entry name" value="Arginyl-tRNA synthetase (ArgRS), N-terminal 'additional' domain"/>
    <property type="match status" value="1"/>
</dbReference>
<comment type="caution">
    <text evidence="8">The sequence shown here is derived from an EMBL/GenBank/DDBJ whole genome shotgun (WGS) entry which is preliminary data.</text>
</comment>
<dbReference type="InterPro" id="IPR009080">
    <property type="entry name" value="tRNAsynth_Ia_anticodon-bd"/>
</dbReference>
<keyword evidence="9" id="KW-1185">Reference proteome</keyword>
<evidence type="ECO:0000256" key="3">
    <source>
        <dbReference type="ARBA" id="ARBA00022741"/>
    </source>
</evidence>
<dbReference type="GO" id="GO:0006420">
    <property type="term" value="P:arginyl-tRNA aminoacylation"/>
    <property type="evidence" value="ECO:0007669"/>
    <property type="project" value="InterPro"/>
</dbReference>
<dbReference type="AlphaFoldDB" id="A0A4R2LHD7"/>
<dbReference type="RefSeq" id="WP_132243288.1">
    <property type="nucleotide sequence ID" value="NZ_SLWV01000004.1"/>
</dbReference>
<dbReference type="Gene3D" id="1.10.730.10">
    <property type="entry name" value="Isoleucyl-tRNA Synthetase, Domain 1"/>
    <property type="match status" value="1"/>
</dbReference>
<feature type="domain" description="DALR anticodon binding" evidence="6">
    <location>
        <begin position="136"/>
        <end position="255"/>
    </location>
</feature>
<dbReference type="SUPFAM" id="SSF47323">
    <property type="entry name" value="Anticodon-binding domain of a subclass of class I aminoacyl-tRNA synthetases"/>
    <property type="match status" value="1"/>
</dbReference>
<dbReference type="InterPro" id="IPR005148">
    <property type="entry name" value="Arg-tRNA-synth_N"/>
</dbReference>
<dbReference type="Proteomes" id="UP000294919">
    <property type="component" value="Unassembled WGS sequence"/>
</dbReference>
<dbReference type="InterPro" id="IPR001278">
    <property type="entry name" value="Arg-tRNA-ligase"/>
</dbReference>
<name>A0A4R2LHD7_9FIRM</name>
<evidence type="ECO:0000259" key="6">
    <source>
        <dbReference type="SMART" id="SM00836"/>
    </source>
</evidence>
<evidence type="ECO:0000313" key="9">
    <source>
        <dbReference type="Proteomes" id="UP000294919"/>
    </source>
</evidence>
<dbReference type="GO" id="GO:0004814">
    <property type="term" value="F:arginine-tRNA ligase activity"/>
    <property type="evidence" value="ECO:0007669"/>
    <property type="project" value="UniProtKB-EC"/>
</dbReference>
<evidence type="ECO:0000256" key="5">
    <source>
        <dbReference type="ARBA" id="ARBA00049339"/>
    </source>
</evidence>
<dbReference type="Pfam" id="PF03485">
    <property type="entry name" value="Arg_tRNA_synt_N"/>
    <property type="match status" value="1"/>
</dbReference>
<keyword evidence="3" id="KW-0547">Nucleotide-binding</keyword>
<accession>A0A4R2LHD7</accession>
<dbReference type="EC" id="6.1.1.19" evidence="1"/>
<evidence type="ECO:0000256" key="1">
    <source>
        <dbReference type="ARBA" id="ARBA00012837"/>
    </source>
</evidence>
<dbReference type="SMART" id="SM01016">
    <property type="entry name" value="Arg_tRNA_synt_N"/>
    <property type="match status" value="1"/>
</dbReference>
<evidence type="ECO:0000313" key="8">
    <source>
        <dbReference type="EMBL" id="TCO78745.1"/>
    </source>
</evidence>
<dbReference type="GO" id="GO:0005737">
    <property type="term" value="C:cytoplasm"/>
    <property type="evidence" value="ECO:0007669"/>
    <property type="project" value="InterPro"/>
</dbReference>
<gene>
    <name evidence="8" type="ORF">EV214_104132</name>
</gene>
<dbReference type="Gene3D" id="3.30.1360.70">
    <property type="entry name" value="Arginyl tRNA synthetase N-terminal domain"/>
    <property type="match status" value="1"/>
</dbReference>
<dbReference type="OrthoDB" id="9805987at2"/>
<comment type="catalytic activity">
    <reaction evidence="5">
        <text>tRNA(Arg) + L-arginine + ATP = L-arginyl-tRNA(Arg) + AMP + diphosphate</text>
        <dbReference type="Rhea" id="RHEA:20301"/>
        <dbReference type="Rhea" id="RHEA-COMP:9658"/>
        <dbReference type="Rhea" id="RHEA-COMP:9673"/>
        <dbReference type="ChEBI" id="CHEBI:30616"/>
        <dbReference type="ChEBI" id="CHEBI:32682"/>
        <dbReference type="ChEBI" id="CHEBI:33019"/>
        <dbReference type="ChEBI" id="CHEBI:78442"/>
        <dbReference type="ChEBI" id="CHEBI:78513"/>
        <dbReference type="ChEBI" id="CHEBI:456215"/>
        <dbReference type="EC" id="6.1.1.19"/>
    </reaction>
</comment>
<feature type="domain" description="Arginyl tRNA synthetase N-terminal" evidence="7">
    <location>
        <begin position="6"/>
        <end position="91"/>
    </location>
</feature>
<dbReference type="EMBL" id="SLWV01000004">
    <property type="protein sequence ID" value="TCO78745.1"/>
    <property type="molecule type" value="Genomic_DNA"/>
</dbReference>
<evidence type="ECO:0000256" key="4">
    <source>
        <dbReference type="ARBA" id="ARBA00022840"/>
    </source>
</evidence>
<sequence length="255" mass="30072">MQDIRQKIKKSIKEILLFLFQYEMPIESIQVESTKKEEHGDYTTNIALYMSKICKEKPMDLGKKILNEMEKKENIFKKIEIVNPGFINFFLEADGWGTLLNFKDDDEATLNKIHLKKLLKGYNIKSKLTLNEIESAQYVHSRICSIIKIFEEEGISVQGSQDTMNYEVDHFEKRMIKKIIDYPCVIKQAIACEKPDEMITYMLELSGLFYQFHERTFFRKLDKNRLSVTLNIIDHIRIMIKEILNNVEIDAPNKM</sequence>
<dbReference type="SMART" id="SM00836">
    <property type="entry name" value="DALR_1"/>
    <property type="match status" value="1"/>
</dbReference>
<dbReference type="PANTHER" id="PTHR11956">
    <property type="entry name" value="ARGINYL-TRNA SYNTHETASE"/>
    <property type="match status" value="1"/>
</dbReference>
<dbReference type="PANTHER" id="PTHR11956:SF5">
    <property type="entry name" value="ARGININE--TRNA LIGASE, CYTOPLASMIC"/>
    <property type="match status" value="1"/>
</dbReference>
<organism evidence="8 9">
    <name type="scientific">Marinisporobacter balticus</name>
    <dbReference type="NCBI Taxonomy" id="2018667"/>
    <lineage>
        <taxon>Bacteria</taxon>
        <taxon>Bacillati</taxon>
        <taxon>Bacillota</taxon>
        <taxon>Clostridia</taxon>
        <taxon>Peptostreptococcales</taxon>
        <taxon>Thermotaleaceae</taxon>
        <taxon>Marinisporobacter</taxon>
    </lineage>
</organism>